<dbReference type="SUPFAM" id="SSF52540">
    <property type="entry name" value="P-loop containing nucleoside triphosphate hydrolases"/>
    <property type="match status" value="3"/>
</dbReference>
<dbReference type="Gene3D" id="3.40.50.300">
    <property type="entry name" value="P-loop containing nucleotide triphosphate hydrolases"/>
    <property type="match status" value="2"/>
</dbReference>
<dbReference type="Gene3D" id="1.20.120.850">
    <property type="entry name" value="SWI2/SNF2 ATPases, N-terminal domain"/>
    <property type="match status" value="1"/>
</dbReference>
<protein>
    <submittedName>
        <fullName evidence="8">RAD54 homolog B</fullName>
    </submittedName>
</protein>
<dbReference type="InterPro" id="IPR001650">
    <property type="entry name" value="Helicase_C-like"/>
</dbReference>
<reference evidence="8" key="4">
    <citation type="submission" date="2025-08" db="UniProtKB">
        <authorList>
            <consortium name="Ensembl"/>
        </authorList>
    </citation>
    <scope>IDENTIFICATION</scope>
</reference>
<dbReference type="CDD" id="cd04148">
    <property type="entry name" value="RGK"/>
    <property type="match status" value="1"/>
</dbReference>
<dbReference type="SMART" id="SM00173">
    <property type="entry name" value="RAS"/>
    <property type="match status" value="1"/>
</dbReference>
<dbReference type="Pfam" id="PF00176">
    <property type="entry name" value="SNF2-rel_dom"/>
    <property type="match status" value="1"/>
</dbReference>
<keyword evidence="2" id="KW-0378">Hydrolase</keyword>
<evidence type="ECO:0000256" key="2">
    <source>
        <dbReference type="ARBA" id="ARBA00022801"/>
    </source>
</evidence>
<dbReference type="GO" id="GO:0005524">
    <property type="term" value="F:ATP binding"/>
    <property type="evidence" value="ECO:0007669"/>
    <property type="project" value="UniProtKB-KW"/>
</dbReference>
<dbReference type="Pfam" id="PF00271">
    <property type="entry name" value="Helicase_C"/>
    <property type="match status" value="1"/>
</dbReference>
<gene>
    <name evidence="8" type="primary">gem</name>
</gene>
<organism evidence="8 9">
    <name type="scientific">Callorhinchus milii</name>
    <name type="common">Ghost shark</name>
    <dbReference type="NCBI Taxonomy" id="7868"/>
    <lineage>
        <taxon>Eukaryota</taxon>
        <taxon>Metazoa</taxon>
        <taxon>Chordata</taxon>
        <taxon>Craniata</taxon>
        <taxon>Vertebrata</taxon>
        <taxon>Chondrichthyes</taxon>
        <taxon>Holocephali</taxon>
        <taxon>Chimaeriformes</taxon>
        <taxon>Callorhinchidae</taxon>
        <taxon>Callorhinchus</taxon>
    </lineage>
</organism>
<keyword evidence="1" id="KW-0547">Nucleotide-binding</keyword>
<dbReference type="GO" id="GO:0015616">
    <property type="term" value="F:DNA translocase activity"/>
    <property type="evidence" value="ECO:0007669"/>
    <property type="project" value="TreeGrafter"/>
</dbReference>
<evidence type="ECO:0000313" key="9">
    <source>
        <dbReference type="Proteomes" id="UP000314986"/>
    </source>
</evidence>
<dbReference type="PROSITE" id="PS51419">
    <property type="entry name" value="RAB"/>
    <property type="match status" value="1"/>
</dbReference>
<dbReference type="GO" id="GO:0000724">
    <property type="term" value="P:double-strand break repair via homologous recombination"/>
    <property type="evidence" value="ECO:0007669"/>
    <property type="project" value="TreeGrafter"/>
</dbReference>
<dbReference type="InterPro" id="IPR000330">
    <property type="entry name" value="SNF2_N"/>
</dbReference>
<feature type="region of interest" description="Disordered" evidence="5">
    <location>
        <begin position="1"/>
        <end position="23"/>
    </location>
</feature>
<accession>A0A4W3GZ36</accession>
<reference evidence="8" key="5">
    <citation type="submission" date="2025-09" db="UniProtKB">
        <authorList>
            <consortium name="Ensembl"/>
        </authorList>
    </citation>
    <scope>IDENTIFICATION</scope>
</reference>
<reference evidence="9" key="3">
    <citation type="journal article" date="2014" name="Nature">
        <title>Elephant shark genome provides unique insights into gnathostome evolution.</title>
        <authorList>
            <consortium name="International Elephant Shark Genome Sequencing Consortium"/>
            <person name="Venkatesh B."/>
            <person name="Lee A.P."/>
            <person name="Ravi V."/>
            <person name="Maurya A.K."/>
            <person name="Lian M.M."/>
            <person name="Swann J.B."/>
            <person name="Ohta Y."/>
            <person name="Flajnik M.F."/>
            <person name="Sutoh Y."/>
            <person name="Kasahara M."/>
            <person name="Hoon S."/>
            <person name="Gangu V."/>
            <person name="Roy S.W."/>
            <person name="Irimia M."/>
            <person name="Korzh V."/>
            <person name="Kondrychyn I."/>
            <person name="Lim Z.W."/>
            <person name="Tay B.H."/>
            <person name="Tohari S."/>
            <person name="Kong K.W."/>
            <person name="Ho S."/>
            <person name="Lorente-Galdos B."/>
            <person name="Quilez J."/>
            <person name="Marques-Bonet T."/>
            <person name="Raney B.J."/>
            <person name="Ingham P.W."/>
            <person name="Tay A."/>
            <person name="Hillier L.W."/>
            <person name="Minx P."/>
            <person name="Boehm T."/>
            <person name="Wilson R.K."/>
            <person name="Brenner S."/>
            <person name="Warren W.C."/>
        </authorList>
    </citation>
    <scope>NUCLEOTIDE SEQUENCE [LARGE SCALE GENOMIC DNA]</scope>
</reference>
<proteinExistence type="predicted"/>
<dbReference type="PANTHER" id="PTHR45629">
    <property type="entry name" value="SNF2/RAD54 FAMILY MEMBER"/>
    <property type="match status" value="1"/>
</dbReference>
<dbReference type="InterPro" id="IPR027417">
    <property type="entry name" value="P-loop_NTPase"/>
</dbReference>
<dbReference type="PANTHER" id="PTHR45629:SF7">
    <property type="entry name" value="DNA EXCISION REPAIR PROTEIN ERCC-6-RELATED"/>
    <property type="match status" value="1"/>
</dbReference>
<dbReference type="GeneTree" id="ENSGT00940000156966"/>
<dbReference type="InterPro" id="IPR038718">
    <property type="entry name" value="SNF2-like_sf"/>
</dbReference>
<feature type="domain" description="Helicase C-terminal" evidence="7">
    <location>
        <begin position="795"/>
        <end position="948"/>
    </location>
</feature>
<evidence type="ECO:0000259" key="7">
    <source>
        <dbReference type="PROSITE" id="PS51194"/>
    </source>
</evidence>
<keyword evidence="3" id="KW-0347">Helicase</keyword>
<dbReference type="SMART" id="SM00175">
    <property type="entry name" value="RAB"/>
    <property type="match status" value="1"/>
</dbReference>
<dbReference type="GO" id="GO:0004386">
    <property type="term" value="F:helicase activity"/>
    <property type="evidence" value="ECO:0007669"/>
    <property type="project" value="UniProtKB-KW"/>
</dbReference>
<evidence type="ECO:0000256" key="1">
    <source>
        <dbReference type="ARBA" id="ARBA00022741"/>
    </source>
</evidence>
<feature type="region of interest" description="Disordered" evidence="5">
    <location>
        <begin position="107"/>
        <end position="227"/>
    </location>
</feature>
<feature type="compositionally biased region" description="Polar residues" evidence="5">
    <location>
        <begin position="130"/>
        <end position="141"/>
    </location>
</feature>
<name>A0A4W3GZ36_CALMI</name>
<dbReference type="GO" id="GO:0003924">
    <property type="term" value="F:GTPase activity"/>
    <property type="evidence" value="ECO:0007669"/>
    <property type="project" value="InterPro"/>
</dbReference>
<dbReference type="GO" id="GO:0005634">
    <property type="term" value="C:nucleus"/>
    <property type="evidence" value="ECO:0007669"/>
    <property type="project" value="TreeGrafter"/>
</dbReference>
<dbReference type="FunCoup" id="A0A4W3GZ36">
    <property type="interactions" value="121"/>
</dbReference>
<evidence type="ECO:0000259" key="6">
    <source>
        <dbReference type="PROSITE" id="PS51192"/>
    </source>
</evidence>
<feature type="region of interest" description="Disordered" evidence="5">
    <location>
        <begin position="240"/>
        <end position="262"/>
    </location>
</feature>
<dbReference type="Pfam" id="PF00071">
    <property type="entry name" value="Ras"/>
    <property type="match status" value="1"/>
</dbReference>
<dbReference type="Gene3D" id="3.40.50.10810">
    <property type="entry name" value="Tandem AAA-ATPase domain"/>
    <property type="match status" value="1"/>
</dbReference>
<dbReference type="AlphaFoldDB" id="A0A4W3GZ36"/>
<dbReference type="InterPro" id="IPR014001">
    <property type="entry name" value="Helicase_ATP-bd"/>
</dbReference>
<sequence>MGRSASSRTCAPGNAGSQREGRREGGKVEGVLLCECGHCGSRCGHSVCLCVVVGITCVSVSVCTLALRVAVWTLSDTRSPSLCVRQTLPPCGSCSRRRRSWRAADMRRSAAPSQLSGNPVKRFRFVPPGNTDTQKLGSGTAEQPPLTIPQKSHQVPYENDDQHSMPPSKAFGMICGPNPNARYHSAPTNVDESSLLEKSKPKPSSASLALSPEALSTGRGDDPIPQQRPKISQAFLVPKKSHVLPPPLQQTDPAQHKGEQDTPDSLTKYYNVLWCKASKKKHKKWEGDAILITRRKSVILKDMEGRDIGKAAGYKTKELETLCEGQTLMIGGKEIEIMGLVSAEDFLRGRCFHASASSEPVHPTPSQRPVLKPFSNPLKNGAGPSQTENVKKAMWDCKTRHDPNAPNALVMPRPNLSHQWIHNKATLPLVDVVVDPYLCAHLRPHQRVGVIFLYECVMGMRANGRFGAILADEMGLGKTLQCITLLWTLMRQGPYGNKPIFKRSLVITPGSLVKNWNKEFQKWLGTERLKVFAVDQDHKVEDFISSPLYSVLIISYEMLLRCLEQLQNLEFSLIICDEGHRLKNSSIKTSTAILTLPCEKRVILTGTPIQNDLQEFYSIVEFVNPGILGSACIYRKIYEEPIIRSQQPSATTEEKQLGEERAAELYRLTGLFILRRTQDIINNYLPSKTEWIIFCRPVALQLEVYHKLLATRAVKSCLQGKLENSSHLVCIGFLKKLCNHPSLLFNTIKGKQTNSVKPRFGDVLEFNDYKDLAGIFPENYEPGTFTAKDSGKLRVLTDLLAAIHHQTPSERVVLVSNYTQTLDILQEMCKCSGYTYTRLDGHTPVAHRQQIVDLFNSKQSETFIFLLSSKAGGVGLNLIGASRLVLYDIDWNPATDMQAMARIWRDGQRRTVHIYRLLTAGTIEEKIYQRQVSKQGLSGVVVDLRKKSEHASFSVEELRTLFKLDETSSCLTHDLLCCNCGGNGEVLACPTAEKPSTARPCQLGQNSGSASQKHLSMSELMCWKHFSGEIQQFPDPHLQTARENITFIFQNTSKHRSPLLAEGRKEKGNTEDEDNWIQDHCMQIGDAYLIVYSITDRASFEKASELRIQLRRRRQAEDIPIILVGNKSDLVRCREVSVAEGRACAVVFDCKFIETSAAVQHNVQELFEGIVRQVRLRRDSKEVNERRMAQYKRRESLPKKARRFLDKLVAKKNKKMAYKVRSKSCHDLSVL</sequence>
<dbReference type="InterPro" id="IPR050496">
    <property type="entry name" value="SNF2_RAD54_helicase_repair"/>
</dbReference>
<evidence type="ECO:0000313" key="8">
    <source>
        <dbReference type="Ensembl" id="ENSCMIP00000008335.1"/>
    </source>
</evidence>
<evidence type="ECO:0000256" key="3">
    <source>
        <dbReference type="ARBA" id="ARBA00022806"/>
    </source>
</evidence>
<dbReference type="PROSITE" id="PS51421">
    <property type="entry name" value="RAS"/>
    <property type="match status" value="1"/>
</dbReference>
<feature type="domain" description="Helicase ATP-binding" evidence="6">
    <location>
        <begin position="459"/>
        <end position="626"/>
    </location>
</feature>
<dbReference type="InterPro" id="IPR049730">
    <property type="entry name" value="SNF2/RAD54-like_C"/>
</dbReference>
<reference evidence="9" key="2">
    <citation type="journal article" date="2007" name="PLoS Biol.">
        <title>Survey sequencing and comparative analysis of the elephant shark (Callorhinchus milii) genome.</title>
        <authorList>
            <person name="Venkatesh B."/>
            <person name="Kirkness E.F."/>
            <person name="Loh Y.H."/>
            <person name="Halpern A.L."/>
            <person name="Lee A.P."/>
            <person name="Johnson J."/>
            <person name="Dandona N."/>
            <person name="Viswanathan L.D."/>
            <person name="Tay A."/>
            <person name="Venter J.C."/>
            <person name="Strausberg R.L."/>
            <person name="Brenner S."/>
        </authorList>
    </citation>
    <scope>NUCLEOTIDE SEQUENCE [LARGE SCALE GENOMIC DNA]</scope>
</reference>
<dbReference type="CDD" id="cd18793">
    <property type="entry name" value="SF2_C_SNF"/>
    <property type="match status" value="1"/>
</dbReference>
<dbReference type="GO" id="GO:0007131">
    <property type="term" value="P:reciprocal meiotic recombination"/>
    <property type="evidence" value="ECO:0007669"/>
    <property type="project" value="TreeGrafter"/>
</dbReference>
<dbReference type="PROSITE" id="PS51194">
    <property type="entry name" value="HELICASE_CTER"/>
    <property type="match status" value="1"/>
</dbReference>
<evidence type="ECO:0000256" key="5">
    <source>
        <dbReference type="SAM" id="MobiDB-lite"/>
    </source>
</evidence>
<dbReference type="GO" id="GO:0005525">
    <property type="term" value="F:GTP binding"/>
    <property type="evidence" value="ECO:0007669"/>
    <property type="project" value="InterPro"/>
</dbReference>
<dbReference type="STRING" id="7868.ENSCMIP00000008335"/>
<keyword evidence="9" id="KW-1185">Reference proteome</keyword>
<dbReference type="FunFam" id="3.40.50.10810:FF:000020">
    <property type="entry name" value="DNA repair and recombination protein RAD54B"/>
    <property type="match status" value="1"/>
</dbReference>
<dbReference type="SMART" id="SM00490">
    <property type="entry name" value="HELICc"/>
    <property type="match status" value="1"/>
</dbReference>
<dbReference type="InParanoid" id="A0A4W3GZ36"/>
<dbReference type="InterPro" id="IPR001806">
    <property type="entry name" value="Small_GTPase"/>
</dbReference>
<dbReference type="Ensembl" id="ENSCMIT00000008573.1">
    <property type="protein sequence ID" value="ENSCMIP00000008335.1"/>
    <property type="gene ID" value="ENSCMIG00000004463.1"/>
</dbReference>
<dbReference type="SMART" id="SM00487">
    <property type="entry name" value="DEXDc"/>
    <property type="match status" value="1"/>
</dbReference>
<feature type="compositionally biased region" description="Low complexity" evidence="5">
    <location>
        <begin position="202"/>
        <end position="216"/>
    </location>
</feature>
<dbReference type="PROSITE" id="PS51192">
    <property type="entry name" value="HELICASE_ATP_BIND_1"/>
    <property type="match status" value="1"/>
</dbReference>
<dbReference type="Proteomes" id="UP000314986">
    <property type="component" value="Unassembled WGS sequence"/>
</dbReference>
<keyword evidence="4" id="KW-0067">ATP-binding</keyword>
<evidence type="ECO:0000256" key="4">
    <source>
        <dbReference type="ARBA" id="ARBA00022840"/>
    </source>
</evidence>
<reference evidence="9" key="1">
    <citation type="journal article" date="2006" name="Science">
        <title>Ancient noncoding elements conserved in the human genome.</title>
        <authorList>
            <person name="Venkatesh B."/>
            <person name="Kirkness E.F."/>
            <person name="Loh Y.H."/>
            <person name="Halpern A.L."/>
            <person name="Lee A.P."/>
            <person name="Johnson J."/>
            <person name="Dandona N."/>
            <person name="Viswanathan L.D."/>
            <person name="Tay A."/>
            <person name="Venter J.C."/>
            <person name="Strausberg R.L."/>
            <person name="Brenner S."/>
        </authorList>
    </citation>
    <scope>NUCLEOTIDE SEQUENCE [LARGE SCALE GENOMIC DNA]</scope>
</reference>
<dbReference type="SMART" id="SM00174">
    <property type="entry name" value="RHO"/>
    <property type="match status" value="1"/>
</dbReference>
<feature type="region of interest" description="Disordered" evidence="5">
    <location>
        <begin position="357"/>
        <end position="387"/>
    </location>
</feature>
<dbReference type="FunFam" id="3.40.50.300:FF:000332">
    <property type="entry name" value="DNA repair and recombination protein RAD54-like"/>
    <property type="match status" value="1"/>
</dbReference>